<accession>A0A5J4ZH31</accession>
<keyword evidence="3 5" id="KW-0808">Transferase</keyword>
<evidence type="ECO:0000256" key="3">
    <source>
        <dbReference type="ARBA" id="ARBA00022679"/>
    </source>
</evidence>
<feature type="domain" description="U-box" evidence="6">
    <location>
        <begin position="377"/>
        <end position="441"/>
    </location>
</feature>
<keyword evidence="4 5" id="KW-0833">Ubl conjugation pathway</keyword>
<dbReference type="InterPro" id="IPR003613">
    <property type="entry name" value="Ubox_domain"/>
</dbReference>
<dbReference type="CDD" id="cd16664">
    <property type="entry name" value="RING-Ubox_PUB"/>
    <property type="match status" value="1"/>
</dbReference>
<evidence type="ECO:0000313" key="8">
    <source>
        <dbReference type="Proteomes" id="UP000325577"/>
    </source>
</evidence>
<dbReference type="UniPathway" id="UPA00143"/>
<dbReference type="EMBL" id="CM018051">
    <property type="protein sequence ID" value="KAA8516808.1"/>
    <property type="molecule type" value="Genomic_DNA"/>
</dbReference>
<dbReference type="InterPro" id="IPR011989">
    <property type="entry name" value="ARM-like"/>
</dbReference>
<dbReference type="InterPro" id="IPR045185">
    <property type="entry name" value="PUB22/23/24-like"/>
</dbReference>
<dbReference type="OrthoDB" id="10064100at2759"/>
<dbReference type="SUPFAM" id="SSF48371">
    <property type="entry name" value="ARM repeat"/>
    <property type="match status" value="2"/>
</dbReference>
<dbReference type="PANTHER" id="PTHR22849:SF132">
    <property type="entry name" value="E3 UBIQUITIN-PROTEIN LIGASE PUB23"/>
    <property type="match status" value="1"/>
</dbReference>
<reference evidence="7 8" key="1">
    <citation type="submission" date="2019-09" db="EMBL/GenBank/DDBJ databases">
        <title>A chromosome-level genome assembly of the Chinese tupelo Nyssa sinensis.</title>
        <authorList>
            <person name="Yang X."/>
            <person name="Kang M."/>
            <person name="Yang Y."/>
            <person name="Xiong H."/>
            <person name="Wang M."/>
            <person name="Zhang Z."/>
            <person name="Wang Z."/>
            <person name="Wu H."/>
            <person name="Ma T."/>
            <person name="Liu J."/>
            <person name="Xi Z."/>
        </authorList>
    </citation>
    <scope>NUCLEOTIDE SEQUENCE [LARGE SCALE GENOMIC DNA]</scope>
    <source>
        <strain evidence="7">J267</strain>
        <tissue evidence="7">Leaf</tissue>
    </source>
</reference>
<dbReference type="Proteomes" id="UP000325577">
    <property type="component" value="Linkage Group LG8"/>
</dbReference>
<proteinExistence type="predicted"/>
<dbReference type="PANTHER" id="PTHR22849">
    <property type="entry name" value="WDSAM1 PROTEIN"/>
    <property type="match status" value="1"/>
</dbReference>
<evidence type="ECO:0000256" key="1">
    <source>
        <dbReference type="ARBA" id="ARBA00000900"/>
    </source>
</evidence>
<comment type="function">
    <text evidence="5">Functions as an E3 ubiquitin ligase.</text>
</comment>
<comment type="catalytic activity">
    <reaction evidence="1 5">
        <text>S-ubiquitinyl-[E2 ubiquitin-conjugating enzyme]-L-cysteine + [acceptor protein]-L-lysine = [E2 ubiquitin-conjugating enzyme]-L-cysteine + N(6)-ubiquitinyl-[acceptor protein]-L-lysine.</text>
        <dbReference type="EC" id="2.3.2.27"/>
    </reaction>
</comment>
<evidence type="ECO:0000259" key="6">
    <source>
        <dbReference type="PROSITE" id="PS51698"/>
    </source>
</evidence>
<protein>
    <recommendedName>
        <fullName evidence="5 6">U-box domain-containing protein</fullName>
        <ecNumber evidence="5">2.3.2.27</ecNumber>
    </recommendedName>
    <alternativeName>
        <fullName evidence="5">RING-type E3 ubiquitin transferase PUB</fullName>
    </alternativeName>
</protein>
<dbReference type="InterPro" id="IPR016024">
    <property type="entry name" value="ARM-type_fold"/>
</dbReference>
<dbReference type="GO" id="GO:0016567">
    <property type="term" value="P:protein ubiquitination"/>
    <property type="evidence" value="ECO:0007669"/>
    <property type="project" value="UniProtKB-UniRule"/>
</dbReference>
<dbReference type="PROSITE" id="PS51698">
    <property type="entry name" value="U_BOX"/>
    <property type="match status" value="2"/>
</dbReference>
<dbReference type="Pfam" id="PF04564">
    <property type="entry name" value="U-box"/>
    <property type="match status" value="2"/>
</dbReference>
<name>A0A5J4ZH31_9ASTE</name>
<dbReference type="InterPro" id="IPR058678">
    <property type="entry name" value="ARM_PUB"/>
</dbReference>
<evidence type="ECO:0000313" key="7">
    <source>
        <dbReference type="EMBL" id="KAA8516808.1"/>
    </source>
</evidence>
<evidence type="ECO:0000256" key="2">
    <source>
        <dbReference type="ARBA" id="ARBA00004906"/>
    </source>
</evidence>
<dbReference type="Pfam" id="PF25598">
    <property type="entry name" value="ARM_PUB"/>
    <property type="match status" value="2"/>
</dbReference>
<gene>
    <name evidence="7" type="ORF">F0562_017082</name>
</gene>
<dbReference type="InterPro" id="IPR013083">
    <property type="entry name" value="Znf_RING/FYVE/PHD"/>
</dbReference>
<organism evidence="7 8">
    <name type="scientific">Nyssa sinensis</name>
    <dbReference type="NCBI Taxonomy" id="561372"/>
    <lineage>
        <taxon>Eukaryota</taxon>
        <taxon>Viridiplantae</taxon>
        <taxon>Streptophyta</taxon>
        <taxon>Embryophyta</taxon>
        <taxon>Tracheophyta</taxon>
        <taxon>Spermatophyta</taxon>
        <taxon>Magnoliopsida</taxon>
        <taxon>eudicotyledons</taxon>
        <taxon>Gunneridae</taxon>
        <taxon>Pentapetalae</taxon>
        <taxon>asterids</taxon>
        <taxon>Cornales</taxon>
        <taxon>Nyssaceae</taxon>
        <taxon>Nyssa</taxon>
    </lineage>
</organism>
<dbReference type="GO" id="GO:0061630">
    <property type="term" value="F:ubiquitin protein ligase activity"/>
    <property type="evidence" value="ECO:0007669"/>
    <property type="project" value="UniProtKB-UniRule"/>
</dbReference>
<evidence type="ECO:0000256" key="4">
    <source>
        <dbReference type="ARBA" id="ARBA00022786"/>
    </source>
</evidence>
<feature type="domain" description="U-box" evidence="6">
    <location>
        <begin position="1"/>
        <end position="63"/>
    </location>
</feature>
<dbReference type="Gene3D" id="3.30.40.10">
    <property type="entry name" value="Zinc/RING finger domain, C3HC4 (zinc finger)"/>
    <property type="match status" value="2"/>
</dbReference>
<dbReference type="SUPFAM" id="SSF57850">
    <property type="entry name" value="RING/U-box"/>
    <property type="match status" value="2"/>
</dbReference>
<comment type="pathway">
    <text evidence="2 5">Protein modification; protein ubiquitination.</text>
</comment>
<dbReference type="EC" id="2.3.2.27" evidence="5"/>
<sequence>MKDPVTTMTGITYDRESIEHWLFKAKNTTCPATKQPLPQDSDLTPNHTVHRLIQSWCSQNASHGIDRFPTPKPPLNKFSVINLIKDLQLPNLQLKTLRKLEVFAAENEMNRKCIVEAGVIKTMVSFIIKCHRNGETTGLEEALSILYLFQTSAAVENDQIIDSLTWVLGLDIENHVTVKNHAVSVLKTIIEKASSPVLERLKPELFEKIINATAEGISQQGIKAALHVMLDACPWGRNRMMMIESGAVFQLVELELGSPEKKTSELILGILFHLCSCADGRAALLSHAGGIAVVTKRILRVSLAADDRAILILSLISKFSGTSMVLQEMLRVGTVSKLCMVLQVDCATYLKDKAKEILRTHSDVWKDSPCIEYFSHLDIMKDPVTVSTGITYDRESIEKWIFSGKNNTCPATNQVLSNSDLTPNHTLRRLIQSWCTLNASYGIERFPTPKPPINKAQIVKLLKDAKSPQLQMKCLRKLRSIADESEANKRCMEAAGAAEFLASIVNNTNTVSLQEVSEDGFELTRASDEALSILYHLHLSETGLKSLIGKNAEFIESLTRVLQRGHYESRTYAVLLLKLIFELVDPMQISSLKPELLVEIVQVLQDQISFKASKAAMQLLINLCPRGRNRVKAVEAGAVTVLIDLLLDSSEKRVCEMMLMVLDQLCQCADGRAELLKHGAGLAIVSKKILRVSNVASERAVKILLSISKFSASPTVLQEMLQLGVVTKLCLVLQVDCGMKTKERAIGILKLHARTWKNSPCIPMNLVSSYPS</sequence>
<dbReference type="Gene3D" id="1.25.10.10">
    <property type="entry name" value="Leucine-rich Repeat Variant"/>
    <property type="match status" value="2"/>
</dbReference>
<dbReference type="SMART" id="SM00504">
    <property type="entry name" value="Ubox"/>
    <property type="match status" value="2"/>
</dbReference>
<evidence type="ECO:0000256" key="5">
    <source>
        <dbReference type="RuleBase" id="RU369093"/>
    </source>
</evidence>
<dbReference type="InterPro" id="IPR045210">
    <property type="entry name" value="RING-Ubox_PUB"/>
</dbReference>
<keyword evidence="8" id="KW-1185">Reference proteome</keyword>
<dbReference type="AlphaFoldDB" id="A0A5J4ZH31"/>